<organism evidence="4 5">
    <name type="scientific">Guyparkeria halophila</name>
    <dbReference type="NCBI Taxonomy" id="47960"/>
    <lineage>
        <taxon>Bacteria</taxon>
        <taxon>Pseudomonadati</taxon>
        <taxon>Pseudomonadota</taxon>
        <taxon>Gammaproteobacteria</taxon>
        <taxon>Chromatiales</taxon>
        <taxon>Thioalkalibacteraceae</taxon>
        <taxon>Guyparkeria</taxon>
    </lineage>
</organism>
<dbReference type="KEGG" id="ghl:GM160_07875"/>
<evidence type="ECO:0000313" key="4">
    <source>
        <dbReference type="EMBL" id="QGT78820.1"/>
    </source>
</evidence>
<dbReference type="Gene3D" id="3.30.70.790">
    <property type="entry name" value="UreE, C-terminal domain"/>
    <property type="match status" value="1"/>
</dbReference>
<name>A0A6I6CZG6_9GAMM</name>
<keyword evidence="5" id="KW-1185">Reference proteome</keyword>
<keyword evidence="2" id="KW-1133">Transmembrane helix</keyword>
<feature type="region of interest" description="Disordered" evidence="1">
    <location>
        <begin position="66"/>
        <end position="87"/>
    </location>
</feature>
<keyword evidence="2" id="KW-0472">Membrane</keyword>
<accession>A0A6I6CZG6</accession>
<keyword evidence="2" id="KW-0812">Transmembrane</keyword>
<sequence>MKTIYRAADILEAHIVAGMLNAEGIEAEVAGFYQQGAVGQLAPQDFARVMLIDERDADRAERVIAQYEEREPLPPGERGQAESEDAEEVAESSRLAWWLVAAALLLLVFSWAIT</sequence>
<evidence type="ECO:0000313" key="5">
    <source>
        <dbReference type="Proteomes" id="UP000427716"/>
    </source>
</evidence>
<dbReference type="Pfam" id="PF09413">
    <property type="entry name" value="DUF2007"/>
    <property type="match status" value="1"/>
</dbReference>
<dbReference type="InterPro" id="IPR018551">
    <property type="entry name" value="DUF2007"/>
</dbReference>
<protein>
    <submittedName>
        <fullName evidence="4">DUF2007 domain-containing protein</fullName>
    </submittedName>
</protein>
<feature type="transmembrane region" description="Helical" evidence="2">
    <location>
        <begin position="95"/>
        <end position="113"/>
    </location>
</feature>
<dbReference type="RefSeq" id="WP_156574377.1">
    <property type="nucleotide sequence ID" value="NZ_CP046415.1"/>
</dbReference>
<feature type="domain" description="DUF2007" evidence="3">
    <location>
        <begin position="1"/>
        <end position="67"/>
    </location>
</feature>
<dbReference type="AlphaFoldDB" id="A0A6I6CZG6"/>
<dbReference type="EMBL" id="CP046415">
    <property type="protein sequence ID" value="QGT78820.1"/>
    <property type="molecule type" value="Genomic_DNA"/>
</dbReference>
<proteinExistence type="predicted"/>
<evidence type="ECO:0000256" key="2">
    <source>
        <dbReference type="SAM" id="Phobius"/>
    </source>
</evidence>
<reference evidence="4 5" key="1">
    <citation type="submission" date="2019-11" db="EMBL/GenBank/DDBJ databases">
        <authorList>
            <person name="Zhang J."/>
            <person name="Sun C."/>
        </authorList>
    </citation>
    <scope>NUCLEOTIDE SEQUENCE [LARGE SCALE GENOMIC DNA]</scope>
    <source>
        <strain evidence="5">sp2</strain>
    </source>
</reference>
<dbReference type="Proteomes" id="UP000427716">
    <property type="component" value="Chromosome"/>
</dbReference>
<gene>
    <name evidence="4" type="ORF">GM160_07875</name>
</gene>
<evidence type="ECO:0000259" key="3">
    <source>
        <dbReference type="Pfam" id="PF09413"/>
    </source>
</evidence>
<evidence type="ECO:0000256" key="1">
    <source>
        <dbReference type="SAM" id="MobiDB-lite"/>
    </source>
</evidence>